<dbReference type="GO" id="GO:0016757">
    <property type="term" value="F:glycosyltransferase activity"/>
    <property type="evidence" value="ECO:0007669"/>
    <property type="project" value="InterPro"/>
</dbReference>
<dbReference type="RefSeq" id="WP_188497255.1">
    <property type="nucleotide sequence ID" value="NZ_BMFV01000013.1"/>
</dbReference>
<dbReference type="InterPro" id="IPR001296">
    <property type="entry name" value="Glyco_trans_1"/>
</dbReference>
<feature type="domain" description="Glycosyltransferase subfamily 4-like N-terminal" evidence="2">
    <location>
        <begin position="17"/>
        <end position="174"/>
    </location>
</feature>
<name>A0A8J2ZWT4_9BACL</name>
<evidence type="ECO:0000259" key="2">
    <source>
        <dbReference type="Pfam" id="PF13439"/>
    </source>
</evidence>
<evidence type="ECO:0000313" key="4">
    <source>
        <dbReference type="Proteomes" id="UP000656813"/>
    </source>
</evidence>
<sequence>MSQPERVLHVVVNMNRGGAETLIMNVYRKIDRAKIQFDFLTSKKGSFDEEIKSLGGKVFRIPYVSDVGHRHYIRSLSHFFLTHKEYQVVHSHLDKMSGFVLKTAKKAGIPFRISHSHNTSSEGSILAKAYKWYAGRHIFSNASEFFACSEAAAHWLYKRQANKAKIIKNGVDPHHFHYSEDVRQRVRERLNILNGTFVIGHVGRFNRQKNHEKIIEIFFEVTKREPQSHLLLIGEGPLKKKMEQMVRTLGLQDHVDFLGVRSDVHELLQSFDLLLFPSLHEGLPVTLIEAQASRLPCLISEVISDEVDIGAQLISYERLESNAHLWAMKALELNQVRKEGQGAWFSPDYDIHTTVKKLQNFYLGLHSKRREVVP</sequence>
<dbReference type="SUPFAM" id="SSF53756">
    <property type="entry name" value="UDP-Glycosyltransferase/glycogen phosphorylase"/>
    <property type="match status" value="1"/>
</dbReference>
<dbReference type="EMBL" id="BMFV01000013">
    <property type="protein sequence ID" value="GGH81693.1"/>
    <property type="molecule type" value="Genomic_DNA"/>
</dbReference>
<dbReference type="Pfam" id="PF00534">
    <property type="entry name" value="Glycos_transf_1"/>
    <property type="match status" value="1"/>
</dbReference>
<protein>
    <submittedName>
        <fullName evidence="3">Putative glycosyltransferase EpsF</fullName>
    </submittedName>
</protein>
<dbReference type="InterPro" id="IPR028098">
    <property type="entry name" value="Glyco_trans_4-like_N"/>
</dbReference>
<dbReference type="Gene3D" id="3.40.50.2000">
    <property type="entry name" value="Glycogen Phosphorylase B"/>
    <property type="match status" value="2"/>
</dbReference>
<feature type="domain" description="Glycosyl transferase family 1" evidence="1">
    <location>
        <begin position="183"/>
        <end position="301"/>
    </location>
</feature>
<reference evidence="3" key="1">
    <citation type="journal article" date="2014" name="Int. J. Syst. Evol. Microbiol.">
        <title>Complete genome sequence of Corynebacterium casei LMG S-19264T (=DSM 44701T), isolated from a smear-ripened cheese.</title>
        <authorList>
            <consortium name="US DOE Joint Genome Institute (JGI-PGF)"/>
            <person name="Walter F."/>
            <person name="Albersmeier A."/>
            <person name="Kalinowski J."/>
            <person name="Ruckert C."/>
        </authorList>
    </citation>
    <scope>NUCLEOTIDE SEQUENCE</scope>
    <source>
        <strain evidence="3">CGMCC 1.12777</strain>
    </source>
</reference>
<accession>A0A8J2ZWT4</accession>
<evidence type="ECO:0000259" key="1">
    <source>
        <dbReference type="Pfam" id="PF00534"/>
    </source>
</evidence>
<dbReference type="PANTHER" id="PTHR45947:SF3">
    <property type="entry name" value="SULFOQUINOVOSYL TRANSFERASE SQD2"/>
    <property type="match status" value="1"/>
</dbReference>
<evidence type="ECO:0000313" key="3">
    <source>
        <dbReference type="EMBL" id="GGH81693.1"/>
    </source>
</evidence>
<dbReference type="PANTHER" id="PTHR45947">
    <property type="entry name" value="SULFOQUINOVOSYL TRANSFERASE SQD2"/>
    <property type="match status" value="1"/>
</dbReference>
<dbReference type="InterPro" id="IPR050194">
    <property type="entry name" value="Glycosyltransferase_grp1"/>
</dbReference>
<dbReference type="Proteomes" id="UP000656813">
    <property type="component" value="Unassembled WGS sequence"/>
</dbReference>
<dbReference type="Pfam" id="PF13439">
    <property type="entry name" value="Glyco_transf_4"/>
    <property type="match status" value="1"/>
</dbReference>
<comment type="caution">
    <text evidence="3">The sequence shown here is derived from an EMBL/GenBank/DDBJ whole genome shotgun (WGS) entry which is preliminary data.</text>
</comment>
<organism evidence="3 4">
    <name type="scientific">Pullulanibacillus pueri</name>
    <dbReference type="NCBI Taxonomy" id="1437324"/>
    <lineage>
        <taxon>Bacteria</taxon>
        <taxon>Bacillati</taxon>
        <taxon>Bacillota</taxon>
        <taxon>Bacilli</taxon>
        <taxon>Bacillales</taxon>
        <taxon>Sporolactobacillaceae</taxon>
        <taxon>Pullulanibacillus</taxon>
    </lineage>
</organism>
<proteinExistence type="predicted"/>
<gene>
    <name evidence="3" type="primary">epsF</name>
    <name evidence="3" type="ORF">GCM10007096_19970</name>
</gene>
<dbReference type="CDD" id="cd03812">
    <property type="entry name" value="GT4_CapH-like"/>
    <property type="match status" value="1"/>
</dbReference>
<keyword evidence="4" id="KW-1185">Reference proteome</keyword>
<reference evidence="3" key="2">
    <citation type="submission" date="2020-09" db="EMBL/GenBank/DDBJ databases">
        <authorList>
            <person name="Sun Q."/>
            <person name="Zhou Y."/>
        </authorList>
    </citation>
    <scope>NUCLEOTIDE SEQUENCE</scope>
    <source>
        <strain evidence="3">CGMCC 1.12777</strain>
    </source>
</reference>
<dbReference type="AlphaFoldDB" id="A0A8J2ZWT4"/>